<gene>
    <name evidence="11" type="ORF">MNBD_GAMMA01-1954</name>
</gene>
<evidence type="ECO:0000256" key="4">
    <source>
        <dbReference type="ARBA" id="ARBA00022630"/>
    </source>
</evidence>
<dbReference type="EC" id="2.7.1.180" evidence="2"/>
<dbReference type="Gene3D" id="3.10.520.10">
    <property type="entry name" value="ApbE-like domains"/>
    <property type="match status" value="1"/>
</dbReference>
<dbReference type="PANTHER" id="PTHR30040:SF2">
    <property type="entry name" value="FAD:PROTEIN FMN TRANSFERASE"/>
    <property type="match status" value="1"/>
</dbReference>
<dbReference type="InterPro" id="IPR024932">
    <property type="entry name" value="ApbE"/>
</dbReference>
<sequence>MKKNLIILVLLVFILSCQNQPESLVEEHYFIFGTIVNVLIWHENDAEVAQALAAVETRLNGMHTQWHAWKAGRLNEINIALRAGDTLLLTDEEVAFIQTTQQLSRESLDNFNPAIGELINLWGFHTDIYPILQPPPSDSAIQLFLQNLPTMADIVIVNNQISSTNKSIWLDYGGVAKGYAIDVAINILKKHKIENAIVNAGGDLRSIGSKGDKNWQVAIREPNSEDILAIIVVQGDESVFTSGNYARYKEFNGKRYAHIIDPKTGYGVEQIVSATVIANNGTRADAAATALIVAGAENWQTVLENMQLNQVLLIDADGNCVATKMMMNRIKPTKLNCTIVVTRKIALRG</sequence>
<evidence type="ECO:0000256" key="5">
    <source>
        <dbReference type="ARBA" id="ARBA00022679"/>
    </source>
</evidence>
<evidence type="ECO:0000256" key="10">
    <source>
        <dbReference type="ARBA" id="ARBA00048540"/>
    </source>
</evidence>
<dbReference type="EMBL" id="UOEW01000063">
    <property type="protein sequence ID" value="VAW34168.1"/>
    <property type="molecule type" value="Genomic_DNA"/>
</dbReference>
<evidence type="ECO:0000256" key="2">
    <source>
        <dbReference type="ARBA" id="ARBA00011955"/>
    </source>
</evidence>
<evidence type="ECO:0000256" key="6">
    <source>
        <dbReference type="ARBA" id="ARBA00022723"/>
    </source>
</evidence>
<evidence type="ECO:0000256" key="7">
    <source>
        <dbReference type="ARBA" id="ARBA00022827"/>
    </source>
</evidence>
<dbReference type="AlphaFoldDB" id="A0A3B0UT91"/>
<evidence type="ECO:0000256" key="3">
    <source>
        <dbReference type="ARBA" id="ARBA00016337"/>
    </source>
</evidence>
<evidence type="ECO:0000256" key="1">
    <source>
        <dbReference type="ARBA" id="ARBA00001946"/>
    </source>
</evidence>
<dbReference type="GO" id="GO:0046872">
    <property type="term" value="F:metal ion binding"/>
    <property type="evidence" value="ECO:0007669"/>
    <property type="project" value="UniProtKB-KW"/>
</dbReference>
<keyword evidence="11" id="KW-0449">Lipoprotein</keyword>
<organism evidence="11">
    <name type="scientific">hydrothermal vent metagenome</name>
    <dbReference type="NCBI Taxonomy" id="652676"/>
    <lineage>
        <taxon>unclassified sequences</taxon>
        <taxon>metagenomes</taxon>
        <taxon>ecological metagenomes</taxon>
    </lineage>
</organism>
<evidence type="ECO:0000256" key="9">
    <source>
        <dbReference type="ARBA" id="ARBA00031306"/>
    </source>
</evidence>
<dbReference type="GO" id="GO:0016740">
    <property type="term" value="F:transferase activity"/>
    <property type="evidence" value="ECO:0007669"/>
    <property type="project" value="UniProtKB-KW"/>
</dbReference>
<keyword evidence="7" id="KW-0274">FAD</keyword>
<accession>A0A3B0UT91</accession>
<evidence type="ECO:0000313" key="11">
    <source>
        <dbReference type="EMBL" id="VAW34168.1"/>
    </source>
</evidence>
<dbReference type="PANTHER" id="PTHR30040">
    <property type="entry name" value="THIAMINE BIOSYNTHESIS LIPOPROTEIN APBE"/>
    <property type="match status" value="1"/>
</dbReference>
<dbReference type="PROSITE" id="PS51257">
    <property type="entry name" value="PROKAR_LIPOPROTEIN"/>
    <property type="match status" value="1"/>
</dbReference>
<comment type="catalytic activity">
    <reaction evidence="10">
        <text>L-threonyl-[protein] + FAD = FMN-L-threonyl-[protein] + AMP + H(+)</text>
        <dbReference type="Rhea" id="RHEA:36847"/>
        <dbReference type="Rhea" id="RHEA-COMP:11060"/>
        <dbReference type="Rhea" id="RHEA-COMP:11061"/>
        <dbReference type="ChEBI" id="CHEBI:15378"/>
        <dbReference type="ChEBI" id="CHEBI:30013"/>
        <dbReference type="ChEBI" id="CHEBI:57692"/>
        <dbReference type="ChEBI" id="CHEBI:74257"/>
        <dbReference type="ChEBI" id="CHEBI:456215"/>
        <dbReference type="EC" id="2.7.1.180"/>
    </reaction>
</comment>
<proteinExistence type="predicted"/>
<dbReference type="InterPro" id="IPR003374">
    <property type="entry name" value="ApbE-like_sf"/>
</dbReference>
<keyword evidence="6" id="KW-0479">Metal-binding</keyword>
<keyword evidence="8" id="KW-0460">Magnesium</keyword>
<comment type="cofactor">
    <cofactor evidence="1">
        <name>Mg(2+)</name>
        <dbReference type="ChEBI" id="CHEBI:18420"/>
    </cofactor>
</comment>
<name>A0A3B0UT91_9ZZZZ</name>
<keyword evidence="4" id="KW-0285">Flavoprotein</keyword>
<reference evidence="11" key="1">
    <citation type="submission" date="2018-06" db="EMBL/GenBank/DDBJ databases">
        <authorList>
            <person name="Zhirakovskaya E."/>
        </authorList>
    </citation>
    <scope>NUCLEOTIDE SEQUENCE</scope>
</reference>
<keyword evidence="5" id="KW-0808">Transferase</keyword>
<dbReference type="SUPFAM" id="SSF143631">
    <property type="entry name" value="ApbE-like"/>
    <property type="match status" value="1"/>
</dbReference>
<evidence type="ECO:0000256" key="8">
    <source>
        <dbReference type="ARBA" id="ARBA00022842"/>
    </source>
</evidence>
<protein>
    <recommendedName>
        <fullName evidence="3">FAD:protein FMN transferase</fullName>
        <ecNumber evidence="2">2.7.1.180</ecNumber>
    </recommendedName>
    <alternativeName>
        <fullName evidence="9">Flavin transferase</fullName>
    </alternativeName>
</protein>
<dbReference type="Pfam" id="PF02424">
    <property type="entry name" value="ApbE"/>
    <property type="match status" value="1"/>
</dbReference>
<dbReference type="PIRSF" id="PIRSF006268">
    <property type="entry name" value="ApbE"/>
    <property type="match status" value="1"/>
</dbReference>